<evidence type="ECO:0000313" key="1">
    <source>
        <dbReference type="EMBL" id="KAA3465421.1"/>
    </source>
</evidence>
<accession>A0A5B6V8Q5</accession>
<keyword evidence="2" id="KW-1185">Reference proteome</keyword>
<organism evidence="1 2">
    <name type="scientific">Gossypium australe</name>
    <dbReference type="NCBI Taxonomy" id="47621"/>
    <lineage>
        <taxon>Eukaryota</taxon>
        <taxon>Viridiplantae</taxon>
        <taxon>Streptophyta</taxon>
        <taxon>Embryophyta</taxon>
        <taxon>Tracheophyta</taxon>
        <taxon>Spermatophyta</taxon>
        <taxon>Magnoliopsida</taxon>
        <taxon>eudicotyledons</taxon>
        <taxon>Gunneridae</taxon>
        <taxon>Pentapetalae</taxon>
        <taxon>rosids</taxon>
        <taxon>malvids</taxon>
        <taxon>Malvales</taxon>
        <taxon>Malvaceae</taxon>
        <taxon>Malvoideae</taxon>
        <taxon>Gossypium</taxon>
    </lineage>
</organism>
<dbReference type="Pfam" id="PF13650">
    <property type="entry name" value="Asp_protease_2"/>
    <property type="match status" value="1"/>
</dbReference>
<evidence type="ECO:0000313" key="2">
    <source>
        <dbReference type="Proteomes" id="UP000325315"/>
    </source>
</evidence>
<dbReference type="AlphaFoldDB" id="A0A5B6V8Q5"/>
<dbReference type="Proteomes" id="UP000325315">
    <property type="component" value="Unassembled WGS sequence"/>
</dbReference>
<protein>
    <submittedName>
        <fullName evidence="1">Aspartic peptidase</fullName>
    </submittedName>
</protein>
<dbReference type="CDD" id="cd00303">
    <property type="entry name" value="retropepsin_like"/>
    <property type="match status" value="1"/>
</dbReference>
<name>A0A5B6V8Q5_9ROSI</name>
<gene>
    <name evidence="1" type="ORF">EPI10_000584</name>
</gene>
<dbReference type="Gene3D" id="2.40.70.10">
    <property type="entry name" value="Acid Proteases"/>
    <property type="match status" value="1"/>
</dbReference>
<dbReference type="OrthoDB" id="999913at2759"/>
<dbReference type="EMBL" id="SMMG02000007">
    <property type="protein sequence ID" value="KAA3465421.1"/>
    <property type="molecule type" value="Genomic_DNA"/>
</dbReference>
<reference evidence="2" key="1">
    <citation type="journal article" date="2019" name="Plant Biotechnol. J.">
        <title>Genome sequencing of the Australian wild diploid species Gossypium australe highlights disease resistance and delayed gland morphogenesis.</title>
        <authorList>
            <person name="Cai Y."/>
            <person name="Cai X."/>
            <person name="Wang Q."/>
            <person name="Wang P."/>
            <person name="Zhang Y."/>
            <person name="Cai C."/>
            <person name="Xu Y."/>
            <person name="Wang K."/>
            <person name="Zhou Z."/>
            <person name="Wang C."/>
            <person name="Geng S."/>
            <person name="Li B."/>
            <person name="Dong Q."/>
            <person name="Hou Y."/>
            <person name="Wang H."/>
            <person name="Ai P."/>
            <person name="Liu Z."/>
            <person name="Yi F."/>
            <person name="Sun M."/>
            <person name="An G."/>
            <person name="Cheng J."/>
            <person name="Zhang Y."/>
            <person name="Shi Q."/>
            <person name="Xie Y."/>
            <person name="Shi X."/>
            <person name="Chang Y."/>
            <person name="Huang F."/>
            <person name="Chen Y."/>
            <person name="Hong S."/>
            <person name="Mi L."/>
            <person name="Sun Q."/>
            <person name="Zhang L."/>
            <person name="Zhou B."/>
            <person name="Peng R."/>
            <person name="Zhang X."/>
            <person name="Liu F."/>
        </authorList>
    </citation>
    <scope>NUCLEOTIDE SEQUENCE [LARGE SCALE GENOMIC DNA]</scope>
    <source>
        <strain evidence="2">cv. PA1801</strain>
    </source>
</reference>
<sequence>MRVVASVGNAHVIILVDLGSTHNFIRARLVRQLAIPFSQKHKLKVMVANRGCNMVLGVQWFLSLGSFTWDFKALSMRFNHEGNECSLLGIQLGAI</sequence>
<comment type="caution">
    <text evidence="1">The sequence shown here is derived from an EMBL/GenBank/DDBJ whole genome shotgun (WGS) entry which is preliminary data.</text>
</comment>
<proteinExistence type="predicted"/>
<dbReference type="InterPro" id="IPR021109">
    <property type="entry name" value="Peptidase_aspartic_dom_sf"/>
</dbReference>